<gene>
    <name evidence="11" type="ORF">RR45_GL001189</name>
    <name evidence="12" type="ORF">SAMN02746068_02060</name>
</gene>
<comment type="similarity">
    <text evidence="8">Belongs to the glycosyltransferase 2 family. GtrB subfamily.</text>
</comment>
<evidence type="ECO:0000256" key="4">
    <source>
        <dbReference type="ARBA" id="ARBA00022679"/>
    </source>
</evidence>
<dbReference type="PANTHER" id="PTHR48090">
    <property type="entry name" value="UNDECAPRENYL-PHOSPHATE 4-DEOXY-4-FORMAMIDO-L-ARABINOSE TRANSFERASE-RELATED"/>
    <property type="match status" value="1"/>
</dbReference>
<evidence type="ECO:0000313" key="12">
    <source>
        <dbReference type="EMBL" id="SFZ76753.1"/>
    </source>
</evidence>
<evidence type="ECO:0000256" key="7">
    <source>
        <dbReference type="ARBA" id="ARBA00023136"/>
    </source>
</evidence>
<organism evidence="12 13">
    <name type="scientific">Pseudolactococcus chungangensis CAU 28 = DSM 22330</name>
    <dbReference type="NCBI Taxonomy" id="1122154"/>
    <lineage>
        <taxon>Bacteria</taxon>
        <taxon>Bacillati</taxon>
        <taxon>Bacillota</taxon>
        <taxon>Bacilli</taxon>
        <taxon>Lactobacillales</taxon>
        <taxon>Streptococcaceae</taxon>
        <taxon>Pseudolactococcus</taxon>
    </lineage>
</organism>
<keyword evidence="4 12" id="KW-0808">Transferase</keyword>
<dbReference type="Proteomes" id="UP000218979">
    <property type="component" value="Unassembled WGS sequence"/>
</dbReference>
<dbReference type="Pfam" id="PF00535">
    <property type="entry name" value="Glycos_transf_2"/>
    <property type="match status" value="1"/>
</dbReference>
<name>A0A1K2HJN2_9LACT</name>
<comment type="subcellular location">
    <subcellularLocation>
        <location evidence="1">Cell membrane</location>
        <topology evidence="1">Multi-pass membrane protein</topology>
    </subcellularLocation>
</comment>
<evidence type="ECO:0000256" key="5">
    <source>
        <dbReference type="ARBA" id="ARBA00022692"/>
    </source>
</evidence>
<evidence type="ECO:0000256" key="8">
    <source>
        <dbReference type="ARBA" id="ARBA00038152"/>
    </source>
</evidence>
<dbReference type="STRING" id="1122154.SAMN02746068_02060"/>
<dbReference type="PANTHER" id="PTHR48090:SF8">
    <property type="entry name" value="GLYCOSYLTRANSFERASE CSBB-RELATED"/>
    <property type="match status" value="1"/>
</dbReference>
<evidence type="ECO:0000256" key="1">
    <source>
        <dbReference type="ARBA" id="ARBA00004651"/>
    </source>
</evidence>
<keyword evidence="3" id="KW-0328">Glycosyltransferase</keyword>
<evidence type="ECO:0000256" key="9">
    <source>
        <dbReference type="SAM" id="Phobius"/>
    </source>
</evidence>
<evidence type="ECO:0000313" key="11">
    <source>
        <dbReference type="EMBL" id="PCS00860.1"/>
    </source>
</evidence>
<dbReference type="EMBL" id="FPKS01000019">
    <property type="protein sequence ID" value="SFZ76753.1"/>
    <property type="molecule type" value="Genomic_DNA"/>
</dbReference>
<dbReference type="Gene3D" id="3.90.550.10">
    <property type="entry name" value="Spore Coat Polysaccharide Biosynthesis Protein SpsA, Chain A"/>
    <property type="match status" value="1"/>
</dbReference>
<dbReference type="InterPro" id="IPR029044">
    <property type="entry name" value="Nucleotide-diphossugar_trans"/>
</dbReference>
<dbReference type="FunFam" id="3.90.550.10:FF:000079">
    <property type="entry name" value="Probable glycosyl transferase"/>
    <property type="match status" value="1"/>
</dbReference>
<dbReference type="RefSeq" id="WP_031366354.1">
    <property type="nucleotide sequence ID" value="NZ_FPKS01000019.1"/>
</dbReference>
<dbReference type="Proteomes" id="UP000185655">
    <property type="component" value="Unassembled WGS sequence"/>
</dbReference>
<dbReference type="GO" id="GO:0016757">
    <property type="term" value="F:glycosyltransferase activity"/>
    <property type="evidence" value="ECO:0007669"/>
    <property type="project" value="UniProtKB-KW"/>
</dbReference>
<feature type="transmembrane region" description="Helical" evidence="9">
    <location>
        <begin position="264"/>
        <end position="286"/>
    </location>
</feature>
<reference evidence="12 13" key="2">
    <citation type="submission" date="2016-11" db="EMBL/GenBank/DDBJ databases">
        <authorList>
            <person name="Jaros S."/>
            <person name="Januszkiewicz K."/>
            <person name="Wedrychowicz H."/>
        </authorList>
    </citation>
    <scope>NUCLEOTIDE SEQUENCE [LARGE SCALE GENOMIC DNA]</scope>
    <source>
        <strain evidence="12 13">DSM 22330</strain>
    </source>
</reference>
<dbReference type="InterPro" id="IPR050256">
    <property type="entry name" value="Glycosyltransferase_2"/>
</dbReference>
<accession>A0A1K2HJN2</accession>
<dbReference type="EMBL" id="JXJT01000026">
    <property type="protein sequence ID" value="PCS00860.1"/>
    <property type="molecule type" value="Genomic_DNA"/>
</dbReference>
<feature type="domain" description="Glycosyltransferase 2-like" evidence="10">
    <location>
        <begin position="3"/>
        <end position="165"/>
    </location>
</feature>
<proteinExistence type="inferred from homology"/>
<protein>
    <submittedName>
        <fullName evidence="11">Glycosyl transferase group 2 family protein</fullName>
    </submittedName>
    <submittedName>
        <fullName evidence="12">Glycosyltransferase involved in cell wall bisynthesis</fullName>
    </submittedName>
</protein>
<reference evidence="11 14" key="1">
    <citation type="submission" date="2014-12" db="EMBL/GenBank/DDBJ databases">
        <title>Draft genome sequences of 10 type strains of Lactococcus.</title>
        <authorList>
            <person name="Sun Z."/>
            <person name="Zhong Z."/>
            <person name="Liu W."/>
            <person name="Zhang W."/>
            <person name="Zhang H."/>
        </authorList>
    </citation>
    <scope>NUCLEOTIDE SEQUENCE [LARGE SCALE GENOMIC DNA]</scope>
    <source>
        <strain evidence="11 14">DSM 22330</strain>
    </source>
</reference>
<evidence type="ECO:0000313" key="14">
    <source>
        <dbReference type="Proteomes" id="UP000218979"/>
    </source>
</evidence>
<keyword evidence="14" id="KW-1185">Reference proteome</keyword>
<dbReference type="GO" id="GO:0005886">
    <property type="term" value="C:plasma membrane"/>
    <property type="evidence" value="ECO:0007669"/>
    <property type="project" value="UniProtKB-SubCell"/>
</dbReference>
<evidence type="ECO:0000256" key="6">
    <source>
        <dbReference type="ARBA" id="ARBA00022989"/>
    </source>
</evidence>
<keyword evidence="5 9" id="KW-0812">Transmembrane</keyword>
<dbReference type="SUPFAM" id="SSF53448">
    <property type="entry name" value="Nucleotide-diphospho-sugar transferases"/>
    <property type="match status" value="1"/>
</dbReference>
<dbReference type="OrthoDB" id="9807778at2"/>
<keyword evidence="7 9" id="KW-0472">Membrane</keyword>
<evidence type="ECO:0000313" key="13">
    <source>
        <dbReference type="Proteomes" id="UP000185655"/>
    </source>
</evidence>
<dbReference type="AlphaFoldDB" id="A0A1K2HJN2"/>
<feature type="transmembrane region" description="Helical" evidence="9">
    <location>
        <begin position="228"/>
        <end position="252"/>
    </location>
</feature>
<evidence type="ECO:0000259" key="10">
    <source>
        <dbReference type="Pfam" id="PF00535"/>
    </source>
</evidence>
<keyword evidence="6 9" id="KW-1133">Transmembrane helix</keyword>
<dbReference type="CDD" id="cd04187">
    <property type="entry name" value="DPM1_like_bac"/>
    <property type="match status" value="1"/>
</dbReference>
<keyword evidence="2" id="KW-1003">Cell membrane</keyword>
<dbReference type="InterPro" id="IPR001173">
    <property type="entry name" value="Glyco_trans_2-like"/>
</dbReference>
<sequence length="305" mass="34666">MISIVVPAYNEEKAIPLFFNEIEKVSQKIGLEFEYIFVNDGSKDNTLQVLKSLHQDHQNVHYIDFSRNFGKEAALLAGLEQSKGDFVAVMDADLQDPPELLEEMYSLLLTGEYDVVGTRRVTRDGEPAIRSFFARLFYLMINKISSTEMIDGARDFRLMTRQVVASILELKEYNRFSKGIFSWVGYKTKYLEYKNRQRVAGETSWSFWGLLKYSIEGIINFSNAPLQIATYSGILSSLAAVIFIIVIVIRTIVYGDPVSGWPSLVSIVLLVGGMQLFALGIIGQYIGKIYLETKKRPSYIIKEMK</sequence>
<evidence type="ECO:0000256" key="3">
    <source>
        <dbReference type="ARBA" id="ARBA00022676"/>
    </source>
</evidence>
<evidence type="ECO:0000256" key="2">
    <source>
        <dbReference type="ARBA" id="ARBA00022475"/>
    </source>
</evidence>